<dbReference type="PANTHER" id="PTHR31356:SF59">
    <property type="entry name" value="L-ASCORBATE PEROXIDASE 1, CYTOSOLIC"/>
    <property type="match status" value="1"/>
</dbReference>
<dbReference type="Proteomes" id="UP000006038">
    <property type="component" value="Chromosome 6"/>
</dbReference>
<dbReference type="GO" id="GO:0004601">
    <property type="term" value="F:peroxidase activity"/>
    <property type="evidence" value="ECO:0007669"/>
    <property type="project" value="InterPro"/>
</dbReference>
<evidence type="ECO:0000313" key="3">
    <source>
        <dbReference type="EnsemblPlants" id="OB06G20370.1"/>
    </source>
</evidence>
<dbReference type="PANTHER" id="PTHR31356">
    <property type="entry name" value="THYLAKOID LUMENAL 29 KDA PROTEIN, CHLOROPLASTIC-RELATED"/>
    <property type="match status" value="1"/>
</dbReference>
<dbReference type="SUPFAM" id="SSF48113">
    <property type="entry name" value="Heme-dependent peroxidases"/>
    <property type="match status" value="1"/>
</dbReference>
<accession>J3MDE3</accession>
<dbReference type="OMA" id="KMEYPRI"/>
<keyword evidence="2" id="KW-0560">Oxidoreductase</keyword>
<dbReference type="GO" id="GO:0034599">
    <property type="term" value="P:cellular response to oxidative stress"/>
    <property type="evidence" value="ECO:0007669"/>
    <property type="project" value="InterPro"/>
</dbReference>
<dbReference type="eggNOG" id="ENOG502QR1E">
    <property type="taxonomic scope" value="Eukaryota"/>
</dbReference>
<dbReference type="HOGENOM" id="CLU_150284_0_0_1"/>
<reference evidence="3" key="2">
    <citation type="submission" date="2013-04" db="UniProtKB">
        <authorList>
            <consortium name="EnsemblPlants"/>
        </authorList>
    </citation>
    <scope>IDENTIFICATION</scope>
</reference>
<evidence type="ECO:0000313" key="4">
    <source>
        <dbReference type="Proteomes" id="UP000006038"/>
    </source>
</evidence>
<protein>
    <submittedName>
        <fullName evidence="3">Uncharacterized protein</fullName>
    </submittedName>
</protein>
<organism evidence="3">
    <name type="scientific">Oryza brachyantha</name>
    <name type="common">malo sina</name>
    <dbReference type="NCBI Taxonomy" id="4533"/>
    <lineage>
        <taxon>Eukaryota</taxon>
        <taxon>Viridiplantae</taxon>
        <taxon>Streptophyta</taxon>
        <taxon>Embryophyta</taxon>
        <taxon>Tracheophyta</taxon>
        <taxon>Spermatophyta</taxon>
        <taxon>Magnoliopsida</taxon>
        <taxon>Liliopsida</taxon>
        <taxon>Poales</taxon>
        <taxon>Poaceae</taxon>
        <taxon>BOP clade</taxon>
        <taxon>Oryzoideae</taxon>
        <taxon>Oryzeae</taxon>
        <taxon>Oryzinae</taxon>
        <taxon>Oryza</taxon>
    </lineage>
</organism>
<dbReference type="EnsemblPlants" id="OB06G20370.1">
    <property type="protein sequence ID" value="OB06G20370.1"/>
    <property type="gene ID" value="OB06G20370"/>
</dbReference>
<reference evidence="3" key="1">
    <citation type="journal article" date="2013" name="Nat. Commun.">
        <title>Whole-genome sequencing of Oryza brachyantha reveals mechanisms underlying Oryza genome evolution.</title>
        <authorList>
            <person name="Chen J."/>
            <person name="Huang Q."/>
            <person name="Gao D."/>
            <person name="Wang J."/>
            <person name="Lang Y."/>
            <person name="Liu T."/>
            <person name="Li B."/>
            <person name="Bai Z."/>
            <person name="Luis Goicoechea J."/>
            <person name="Liang C."/>
            <person name="Chen C."/>
            <person name="Zhang W."/>
            <person name="Sun S."/>
            <person name="Liao Y."/>
            <person name="Zhang X."/>
            <person name="Yang L."/>
            <person name="Song C."/>
            <person name="Wang M."/>
            <person name="Shi J."/>
            <person name="Liu G."/>
            <person name="Liu J."/>
            <person name="Zhou H."/>
            <person name="Zhou W."/>
            <person name="Yu Q."/>
            <person name="An N."/>
            <person name="Chen Y."/>
            <person name="Cai Q."/>
            <person name="Wang B."/>
            <person name="Liu B."/>
            <person name="Min J."/>
            <person name="Huang Y."/>
            <person name="Wu H."/>
            <person name="Li Z."/>
            <person name="Zhang Y."/>
            <person name="Yin Y."/>
            <person name="Song W."/>
            <person name="Jiang J."/>
            <person name="Jackson S.A."/>
            <person name="Wing R.A."/>
            <person name="Wang J."/>
            <person name="Chen M."/>
        </authorList>
    </citation>
    <scope>NUCLEOTIDE SEQUENCE [LARGE SCALE GENOMIC DNA]</scope>
    <source>
        <strain evidence="3">cv. IRGC 101232</strain>
    </source>
</reference>
<dbReference type="GO" id="GO:0042744">
    <property type="term" value="P:hydrogen peroxide catabolic process"/>
    <property type="evidence" value="ECO:0007669"/>
    <property type="project" value="TreeGrafter"/>
</dbReference>
<proteinExistence type="predicted"/>
<dbReference type="GO" id="GO:0020037">
    <property type="term" value="F:heme binding"/>
    <property type="evidence" value="ECO:0007669"/>
    <property type="project" value="InterPro"/>
</dbReference>
<evidence type="ECO:0000256" key="1">
    <source>
        <dbReference type="ARBA" id="ARBA00022837"/>
    </source>
</evidence>
<dbReference type="STRING" id="4533.J3MDE3"/>
<keyword evidence="1" id="KW-0106">Calcium</keyword>
<dbReference type="GO" id="GO:0009507">
    <property type="term" value="C:chloroplast"/>
    <property type="evidence" value="ECO:0007669"/>
    <property type="project" value="TreeGrafter"/>
</dbReference>
<dbReference type="Gramene" id="OB06G20370.1">
    <property type="protein sequence ID" value="OB06G20370.1"/>
    <property type="gene ID" value="OB06G20370"/>
</dbReference>
<evidence type="ECO:0000256" key="2">
    <source>
        <dbReference type="ARBA" id="ARBA00023002"/>
    </source>
</evidence>
<dbReference type="InterPro" id="IPR044831">
    <property type="entry name" value="Ccp1-like"/>
</dbReference>
<dbReference type="GO" id="GO:0000302">
    <property type="term" value="P:response to reactive oxygen species"/>
    <property type="evidence" value="ECO:0007669"/>
    <property type="project" value="TreeGrafter"/>
</dbReference>
<dbReference type="AlphaFoldDB" id="J3MDE3"/>
<name>J3MDE3_ORYBR</name>
<keyword evidence="4" id="KW-1185">Reference proteome</keyword>
<sequence length="132" mass="14732">MGKCYPTVSEEYMAVVAKAKRKLRGLIAEKNCALSCSASRKPRFDSIRYIHLLSIPHLTPAAYSWHSVGTARTGGPFGTMKNPTEQAHGTNAGLDIIIRLLEPIKEQLPLLSYADFYQDNLSTPIHFQRTNK</sequence>
<dbReference type="InterPro" id="IPR010255">
    <property type="entry name" value="Haem_peroxidase_sf"/>
</dbReference>
<dbReference type="Gene3D" id="1.10.520.10">
    <property type="match status" value="1"/>
</dbReference>